<dbReference type="EMBL" id="JAGIOO010000001">
    <property type="protein sequence ID" value="MBP2479399.1"/>
    <property type="molecule type" value="Genomic_DNA"/>
</dbReference>
<gene>
    <name evidence="2" type="ORF">JOF53_008271</name>
</gene>
<evidence type="ECO:0000313" key="2">
    <source>
        <dbReference type="EMBL" id="MBP2479399.1"/>
    </source>
</evidence>
<dbReference type="RefSeq" id="WP_086781929.1">
    <property type="nucleotide sequence ID" value="NZ_JAGIOO010000001.1"/>
</dbReference>
<organism evidence="2 3">
    <name type="scientific">Crossiella equi</name>
    <dbReference type="NCBI Taxonomy" id="130796"/>
    <lineage>
        <taxon>Bacteria</taxon>
        <taxon>Bacillati</taxon>
        <taxon>Actinomycetota</taxon>
        <taxon>Actinomycetes</taxon>
        <taxon>Pseudonocardiales</taxon>
        <taxon>Pseudonocardiaceae</taxon>
        <taxon>Crossiella</taxon>
    </lineage>
</organism>
<accession>A0ABS5AS37</accession>
<feature type="signal peptide" evidence="1">
    <location>
        <begin position="1"/>
        <end position="29"/>
    </location>
</feature>
<keyword evidence="1" id="KW-0732">Signal</keyword>
<keyword evidence="3" id="KW-1185">Reference proteome</keyword>
<proteinExistence type="predicted"/>
<dbReference type="Proteomes" id="UP001519363">
    <property type="component" value="Unassembled WGS sequence"/>
</dbReference>
<sequence>MISTAKRAVLSTVVTAAALGSVVFSGAQASAAPAALTCSAQYVTGSGGHRGAAVTCNGGWFRGGIWCERNDNHYRYQHIGYAVASGRVSTVWCDLNAFVVSYFHEVV</sequence>
<name>A0ABS5AS37_9PSEU</name>
<comment type="caution">
    <text evidence="2">The sequence shown here is derived from an EMBL/GenBank/DDBJ whole genome shotgun (WGS) entry which is preliminary data.</text>
</comment>
<reference evidence="2 3" key="1">
    <citation type="submission" date="2021-03" db="EMBL/GenBank/DDBJ databases">
        <title>Sequencing the genomes of 1000 actinobacteria strains.</title>
        <authorList>
            <person name="Klenk H.-P."/>
        </authorList>
    </citation>
    <scope>NUCLEOTIDE SEQUENCE [LARGE SCALE GENOMIC DNA]</scope>
    <source>
        <strain evidence="2 3">DSM 44580</strain>
    </source>
</reference>
<protein>
    <submittedName>
        <fullName evidence="2">Uncharacterized protein</fullName>
    </submittedName>
</protein>
<evidence type="ECO:0000256" key="1">
    <source>
        <dbReference type="SAM" id="SignalP"/>
    </source>
</evidence>
<feature type="chain" id="PRO_5047448013" evidence="1">
    <location>
        <begin position="30"/>
        <end position="107"/>
    </location>
</feature>
<evidence type="ECO:0000313" key="3">
    <source>
        <dbReference type="Proteomes" id="UP001519363"/>
    </source>
</evidence>